<dbReference type="Pfam" id="PF00079">
    <property type="entry name" value="Serpin"/>
    <property type="match status" value="1"/>
</dbReference>
<dbReference type="InterPro" id="IPR000227">
    <property type="entry name" value="Angiotensinogen"/>
</dbReference>
<dbReference type="GeneTree" id="ENSGT00890000139531"/>
<sequence length="463" mass="51886">MQKLQFPLLMVLLCWCFSGSQANRVYVHPFNLFAAENVSCEPLQNPSIKPLETVPVALLDVEVLTPDNRDPAELDPQRQNISERTNVLSKLSNTLGERMYQALGRKHNSTNTLLSPVSTFGSLVNFYLGASKKTAKSFQDLLGLSRGTDGEDCVYLVDGHKVLSTLQAINSIVDDGPKDTITTQVWAFTHKDAQLSGDFIQGTQDFSDMSFIRGVDFSKPQEAEELVNSFVEKTSDGTMKNVFKDLSPNSNFLFISSFSFKGNWTKAFQPEKTSLEEFHVNETATVMTSMMTRTGHYHYMNDKMNKCTVVKLSLNKQSYILLVLPHEGVRLSDIESKRFTNLMERWHPNLQEGLLELSLPKFSVSSVNNLDDLLTNVNPLLETTLLGAEAEFSQLGDIKPFTIDKAINTVQFEMSEGEAEAQVKEQKAGIPLKTSFNKPFFFSVIEEHYDSVLLMGKVTDPTV</sequence>
<accession>A0A3Q3BFV6</accession>
<comment type="function">
    <text evidence="12">Is a ligand for the G-protein coupled receptor MAS1. Has vasodilator and antidiuretic effects. Has an antithrombotic effect that involves MAS1-mediated release of nitric oxide from platelets.</text>
</comment>
<dbReference type="InterPro" id="IPR023796">
    <property type="entry name" value="Serpin_dom"/>
</dbReference>
<keyword evidence="19" id="KW-1185">Reference proteome</keyword>
<name>A0A3Q3BFV6_KRYMA</name>
<keyword evidence="10" id="KW-0839">Vasoconstrictor</keyword>
<evidence type="ECO:0000256" key="16">
    <source>
        <dbReference type="SAM" id="SignalP"/>
    </source>
</evidence>
<dbReference type="GO" id="GO:0004867">
    <property type="term" value="F:serine-type endopeptidase inhibitor activity"/>
    <property type="evidence" value="ECO:0007669"/>
    <property type="project" value="InterPro"/>
</dbReference>
<organism evidence="18 19">
    <name type="scientific">Kryptolebias marmoratus</name>
    <name type="common">Mangrove killifish</name>
    <name type="synonym">Rivulus marmoratus</name>
    <dbReference type="NCBI Taxonomy" id="37003"/>
    <lineage>
        <taxon>Eukaryota</taxon>
        <taxon>Metazoa</taxon>
        <taxon>Chordata</taxon>
        <taxon>Craniata</taxon>
        <taxon>Vertebrata</taxon>
        <taxon>Euteleostomi</taxon>
        <taxon>Actinopterygii</taxon>
        <taxon>Neopterygii</taxon>
        <taxon>Teleostei</taxon>
        <taxon>Neoteleostei</taxon>
        <taxon>Acanthomorphata</taxon>
        <taxon>Ovalentaria</taxon>
        <taxon>Atherinomorphae</taxon>
        <taxon>Cyprinodontiformes</taxon>
        <taxon>Rivulidae</taxon>
        <taxon>Kryptolebias</taxon>
    </lineage>
</organism>
<dbReference type="InterPro" id="IPR000215">
    <property type="entry name" value="Serpin_fam"/>
</dbReference>
<protein>
    <recommendedName>
        <fullName evidence="4">Angiotensinogen</fullName>
    </recommendedName>
    <alternativeName>
        <fullName evidence="13">Serpin A8</fullName>
    </alternativeName>
</protein>
<keyword evidence="7" id="KW-0838">Vasoactive</keyword>
<evidence type="ECO:0000256" key="3">
    <source>
        <dbReference type="ARBA" id="ARBA00009500"/>
    </source>
</evidence>
<dbReference type="Proteomes" id="UP000264800">
    <property type="component" value="Unplaced"/>
</dbReference>
<reference evidence="18" key="2">
    <citation type="submission" date="2025-09" db="UniProtKB">
        <authorList>
            <consortium name="Ensembl"/>
        </authorList>
    </citation>
    <scope>IDENTIFICATION</scope>
</reference>
<evidence type="ECO:0000256" key="4">
    <source>
        <dbReference type="ARBA" id="ARBA00015105"/>
    </source>
</evidence>
<evidence type="ECO:0000256" key="11">
    <source>
        <dbReference type="ARBA" id="ARBA00029380"/>
    </source>
</evidence>
<evidence type="ECO:0000256" key="2">
    <source>
        <dbReference type="ARBA" id="ARBA00004613"/>
    </source>
</evidence>
<dbReference type="CTD" id="183"/>
<dbReference type="PANTHER" id="PTHR11461:SF13">
    <property type="entry name" value="ANGIOTENSINOGEN"/>
    <property type="match status" value="1"/>
</dbReference>
<evidence type="ECO:0000256" key="15">
    <source>
        <dbReference type="RuleBase" id="RU000411"/>
    </source>
</evidence>
<evidence type="ECO:0000256" key="8">
    <source>
        <dbReference type="ARBA" id="ARBA00023157"/>
    </source>
</evidence>
<feature type="signal peptide" evidence="16">
    <location>
        <begin position="1"/>
        <end position="22"/>
    </location>
</feature>
<comment type="function">
    <text evidence="1">Essential component of the renin-angiotensin system (RAS), a potent regulator of blood pressure, body fluid and electrolyte homeostasis.</text>
</comment>
<dbReference type="Gene3D" id="3.30.497.10">
    <property type="entry name" value="Antithrombin, subunit I, domain 2"/>
    <property type="match status" value="1"/>
</dbReference>
<dbReference type="InterPro" id="IPR036186">
    <property type="entry name" value="Serpin_sf"/>
</dbReference>
<feature type="domain" description="Serpin" evidence="17">
    <location>
        <begin position="97"/>
        <end position="461"/>
    </location>
</feature>
<dbReference type="SUPFAM" id="SSF56574">
    <property type="entry name" value="Serpins"/>
    <property type="match status" value="1"/>
</dbReference>
<comment type="function">
    <text evidence="11">Stimulates aldosterone release.</text>
</comment>
<evidence type="ECO:0000256" key="13">
    <source>
        <dbReference type="ARBA" id="ARBA00033182"/>
    </source>
</evidence>
<comment type="similarity">
    <text evidence="3 15">Belongs to the serpin family.</text>
</comment>
<evidence type="ECO:0000256" key="7">
    <source>
        <dbReference type="ARBA" id="ARBA00022858"/>
    </source>
</evidence>
<evidence type="ECO:0000313" key="18">
    <source>
        <dbReference type="Ensembl" id="ENSKMAP00000028276.1"/>
    </source>
</evidence>
<evidence type="ECO:0000256" key="12">
    <source>
        <dbReference type="ARBA" id="ARBA00029391"/>
    </source>
</evidence>
<evidence type="ECO:0000259" key="17">
    <source>
        <dbReference type="SMART" id="SM00093"/>
    </source>
</evidence>
<dbReference type="GO" id="GO:0042981">
    <property type="term" value="P:regulation of apoptotic process"/>
    <property type="evidence" value="ECO:0007669"/>
    <property type="project" value="TreeGrafter"/>
</dbReference>
<evidence type="ECO:0000256" key="1">
    <source>
        <dbReference type="ARBA" id="ARBA00002747"/>
    </source>
</evidence>
<keyword evidence="8" id="KW-1015">Disulfide bond</keyword>
<proteinExistence type="inferred from homology"/>
<dbReference type="GO" id="GO:0003081">
    <property type="term" value="P:regulation of systemic arterial blood pressure by renin-angiotensin"/>
    <property type="evidence" value="ECO:0007669"/>
    <property type="project" value="InterPro"/>
</dbReference>
<dbReference type="GO" id="GO:0042310">
    <property type="term" value="P:vasoconstriction"/>
    <property type="evidence" value="ECO:0007669"/>
    <property type="project" value="UniProtKB-KW"/>
</dbReference>
<keyword evidence="9" id="KW-0325">Glycoprotein</keyword>
<evidence type="ECO:0000313" key="19">
    <source>
        <dbReference type="Proteomes" id="UP000264800"/>
    </source>
</evidence>
<dbReference type="SMART" id="SM00093">
    <property type="entry name" value="SERPIN"/>
    <property type="match status" value="1"/>
</dbReference>
<dbReference type="OrthoDB" id="7817921at2759"/>
<reference evidence="18" key="1">
    <citation type="submission" date="2025-08" db="UniProtKB">
        <authorList>
            <consortium name="Ensembl"/>
        </authorList>
    </citation>
    <scope>IDENTIFICATION</scope>
</reference>
<dbReference type="AlphaFoldDB" id="A0A3Q3BFV6"/>
<evidence type="ECO:0000256" key="14">
    <source>
        <dbReference type="ARBA" id="ARBA00046068"/>
    </source>
</evidence>
<dbReference type="InterPro" id="IPR042178">
    <property type="entry name" value="Serpin_sf_1"/>
</dbReference>
<dbReference type="KEGG" id="kmr:108245247"/>
<evidence type="ECO:0000256" key="9">
    <source>
        <dbReference type="ARBA" id="ARBA00023180"/>
    </source>
</evidence>
<dbReference type="GeneID" id="108245247"/>
<evidence type="ECO:0000256" key="6">
    <source>
        <dbReference type="ARBA" id="ARBA00022729"/>
    </source>
</evidence>
<dbReference type="Ensembl" id="ENSKMAT00000028633.1">
    <property type="protein sequence ID" value="ENSKMAP00000028276.1"/>
    <property type="gene ID" value="ENSKMAG00000020960.1"/>
</dbReference>
<dbReference type="GO" id="GO:0005615">
    <property type="term" value="C:extracellular space"/>
    <property type="evidence" value="ECO:0007669"/>
    <property type="project" value="InterPro"/>
</dbReference>
<dbReference type="InterPro" id="IPR042185">
    <property type="entry name" value="Serpin_sf_2"/>
</dbReference>
<dbReference type="STRING" id="37003.ENSKMAP00000028276"/>
<keyword evidence="6 16" id="KW-0732">Signal</keyword>
<dbReference type="PRINTS" id="PR00654">
    <property type="entry name" value="ANGIOTENSNGN"/>
</dbReference>
<dbReference type="OMA" id="FVPMMTV"/>
<comment type="subcellular location">
    <subcellularLocation>
        <location evidence="2">Secreted</location>
    </subcellularLocation>
</comment>
<keyword evidence="5" id="KW-0964">Secreted</keyword>
<comment type="function">
    <text evidence="14">Acts directly on vascular smooth muscle as a potent vasoconstrictor, affects cardiac contractility and heart rate through its action on the sympathetic nervous system, and alters renal sodium and water absorption through its ability to stimulate the zona glomerulosa cells of the adrenal cortex to synthesize and secrete aldosterone. Acts by binding to angiotensin receptors AGTR1 and AGTR2. Also binds the DEAR/FBXW7-AS1 receptor.</text>
</comment>
<evidence type="ECO:0000256" key="5">
    <source>
        <dbReference type="ARBA" id="ARBA00022525"/>
    </source>
</evidence>
<dbReference type="PANTHER" id="PTHR11461">
    <property type="entry name" value="SERINE PROTEASE INHIBITOR, SERPIN"/>
    <property type="match status" value="1"/>
</dbReference>
<evidence type="ECO:0000256" key="10">
    <source>
        <dbReference type="ARBA" id="ARBA00023322"/>
    </source>
</evidence>
<dbReference type="RefSeq" id="XP_017287498.1">
    <property type="nucleotide sequence ID" value="XM_017432009.3"/>
</dbReference>
<feature type="chain" id="PRO_5018769604" description="Angiotensinogen" evidence="16">
    <location>
        <begin position="23"/>
        <end position="463"/>
    </location>
</feature>
<dbReference type="Gene3D" id="2.30.39.10">
    <property type="entry name" value="Alpha-1-antitrypsin, domain 1"/>
    <property type="match status" value="1"/>
</dbReference>